<comment type="caution">
    <text evidence="1">The sequence shown here is derived from an EMBL/GenBank/DDBJ whole genome shotgun (WGS) entry which is preliminary data.</text>
</comment>
<dbReference type="PANTHER" id="PTHR45013:SF1">
    <property type="entry name" value="NACHT DOMAIN- AND WD REPEAT-CONTAINING PROTEIN 1"/>
    <property type="match status" value="1"/>
</dbReference>
<reference evidence="1 2" key="1">
    <citation type="journal article" date="2018" name="Nat. Ecol. Evol.">
        <title>Shark genomes provide insights into elasmobranch evolution and the origin of vertebrates.</title>
        <authorList>
            <person name="Hara Y"/>
            <person name="Yamaguchi K"/>
            <person name="Onimaru K"/>
            <person name="Kadota M"/>
            <person name="Koyanagi M"/>
            <person name="Keeley SD"/>
            <person name="Tatsumi K"/>
            <person name="Tanaka K"/>
            <person name="Motone F"/>
            <person name="Kageyama Y"/>
            <person name="Nozu R"/>
            <person name="Adachi N"/>
            <person name="Nishimura O"/>
            <person name="Nakagawa R"/>
            <person name="Tanegashima C"/>
            <person name="Kiyatake I"/>
            <person name="Matsumoto R"/>
            <person name="Murakumo K"/>
            <person name="Nishida K"/>
            <person name="Terakita A"/>
            <person name="Kuratani S"/>
            <person name="Sato K"/>
            <person name="Hyodo S Kuraku.S."/>
        </authorList>
    </citation>
    <scope>NUCLEOTIDE SEQUENCE [LARGE SCALE GENOMIC DNA]</scope>
</reference>
<dbReference type="InterPro" id="IPR043365">
    <property type="entry name" value="NWD1"/>
</dbReference>
<protein>
    <submittedName>
        <fullName evidence="1">Uncharacterized protein</fullName>
    </submittedName>
</protein>
<gene>
    <name evidence="1" type="ORF">chiPu_0025253</name>
</gene>
<keyword evidence="2" id="KW-1185">Reference proteome</keyword>
<dbReference type="Proteomes" id="UP000287033">
    <property type="component" value="Unassembled WGS sequence"/>
</dbReference>
<evidence type="ECO:0000313" key="2">
    <source>
        <dbReference type="Proteomes" id="UP000287033"/>
    </source>
</evidence>
<dbReference type="OrthoDB" id="2325716at2759"/>
<dbReference type="AlphaFoldDB" id="A0A401TEP5"/>
<dbReference type="EMBL" id="BEZZ01055205">
    <property type="protein sequence ID" value="GCC41101.1"/>
    <property type="molecule type" value="Genomic_DNA"/>
</dbReference>
<sequence>MYDSVILQLIERLQSGTLTYRNGLSESELKEILSLDDEVLGDIYQYWSPPNKDIIRLPPLLWTRLRYDIGDYLVERQADGFPVLGLYHR</sequence>
<evidence type="ECO:0000313" key="1">
    <source>
        <dbReference type="EMBL" id="GCC41101.1"/>
    </source>
</evidence>
<dbReference type="STRING" id="137246.A0A401TEP5"/>
<dbReference type="PANTHER" id="PTHR45013">
    <property type="entry name" value="NACHT DOMAIN- AND WD REPEAT-CONTAINING PROTEIN 1"/>
    <property type="match status" value="1"/>
</dbReference>
<feature type="non-terminal residue" evidence="1">
    <location>
        <position position="89"/>
    </location>
</feature>
<proteinExistence type="predicted"/>
<name>A0A401TEP5_CHIPU</name>
<organism evidence="1 2">
    <name type="scientific">Chiloscyllium punctatum</name>
    <name type="common">Brownbanded bambooshark</name>
    <name type="synonym">Hemiscyllium punctatum</name>
    <dbReference type="NCBI Taxonomy" id="137246"/>
    <lineage>
        <taxon>Eukaryota</taxon>
        <taxon>Metazoa</taxon>
        <taxon>Chordata</taxon>
        <taxon>Craniata</taxon>
        <taxon>Vertebrata</taxon>
        <taxon>Chondrichthyes</taxon>
        <taxon>Elasmobranchii</taxon>
        <taxon>Galeomorphii</taxon>
        <taxon>Galeoidea</taxon>
        <taxon>Orectolobiformes</taxon>
        <taxon>Hemiscylliidae</taxon>
        <taxon>Chiloscyllium</taxon>
    </lineage>
</organism>
<accession>A0A401TEP5</accession>